<comment type="caution">
    <text evidence="1">The sequence shown here is derived from an EMBL/GenBank/DDBJ whole genome shotgun (WGS) entry which is preliminary data.</text>
</comment>
<dbReference type="RefSeq" id="WP_211333708.1">
    <property type="nucleotide sequence ID" value="NZ_RKHR01000005.1"/>
</dbReference>
<proteinExistence type="predicted"/>
<evidence type="ECO:0000313" key="2">
    <source>
        <dbReference type="Proteomes" id="UP000275394"/>
    </source>
</evidence>
<reference evidence="1 2" key="1">
    <citation type="submission" date="2018-11" db="EMBL/GenBank/DDBJ databases">
        <title>Genomic Encyclopedia of Type Strains, Phase IV (KMG-IV): sequencing the most valuable type-strain genomes for metagenomic binning, comparative biology and taxonomic classification.</title>
        <authorList>
            <person name="Goeker M."/>
        </authorList>
    </citation>
    <scope>NUCLEOTIDE SEQUENCE [LARGE SCALE GENOMIC DNA]</scope>
    <source>
        <strain evidence="1 2">DSM 100316</strain>
    </source>
</reference>
<gene>
    <name evidence="1" type="ORF">EDC56_2886</name>
</gene>
<dbReference type="InterPro" id="IPR007263">
    <property type="entry name" value="DCC1-like"/>
</dbReference>
<keyword evidence="2" id="KW-1185">Reference proteome</keyword>
<dbReference type="PANTHER" id="PTHR33639:SF2">
    <property type="entry name" value="DUF393 DOMAIN-CONTAINING PROTEIN"/>
    <property type="match status" value="1"/>
</dbReference>
<evidence type="ECO:0000313" key="1">
    <source>
        <dbReference type="EMBL" id="ROS00248.1"/>
    </source>
</evidence>
<dbReference type="AlphaFoldDB" id="A0A3N2DKF2"/>
<sequence length="144" mass="16354">MKSSYSAEQLMCRYPQIILFDGVCHLCSGWVQFVIARDRGQRFYFCSVQSAVGKLLLAECGLPMQSIETMVYIQDGTVHLRSTAFLQVVRQLSGGWPLLSLGLSLPASIRDALYTLVARNRYRIAGRRAQCWLADESLRQRFID</sequence>
<dbReference type="Proteomes" id="UP000275394">
    <property type="component" value="Unassembled WGS sequence"/>
</dbReference>
<dbReference type="PANTHER" id="PTHR33639">
    <property type="entry name" value="THIOL-DISULFIDE OXIDOREDUCTASE DCC"/>
    <property type="match status" value="1"/>
</dbReference>
<dbReference type="Pfam" id="PF04134">
    <property type="entry name" value="DCC1-like"/>
    <property type="match status" value="1"/>
</dbReference>
<dbReference type="EMBL" id="RKHR01000005">
    <property type="protein sequence ID" value="ROS00248.1"/>
    <property type="molecule type" value="Genomic_DNA"/>
</dbReference>
<name>A0A3N2DKF2_9GAMM</name>
<accession>A0A3N2DKF2</accession>
<protein>
    <submittedName>
        <fullName evidence="1">Putative DCC family thiol-disulfide oxidoreductase YuxK</fullName>
    </submittedName>
</protein>
<dbReference type="GO" id="GO:0015035">
    <property type="term" value="F:protein-disulfide reductase activity"/>
    <property type="evidence" value="ECO:0007669"/>
    <property type="project" value="InterPro"/>
</dbReference>
<organism evidence="1 2">
    <name type="scientific">Sinobacterium caligoides</name>
    <dbReference type="NCBI Taxonomy" id="933926"/>
    <lineage>
        <taxon>Bacteria</taxon>
        <taxon>Pseudomonadati</taxon>
        <taxon>Pseudomonadota</taxon>
        <taxon>Gammaproteobacteria</taxon>
        <taxon>Cellvibrionales</taxon>
        <taxon>Spongiibacteraceae</taxon>
        <taxon>Sinobacterium</taxon>
    </lineage>
</organism>
<dbReference type="InterPro" id="IPR052927">
    <property type="entry name" value="DCC_oxidoreductase"/>
</dbReference>